<dbReference type="HOGENOM" id="CLU_114908_0_0_11"/>
<feature type="transmembrane region" description="Helical" evidence="2">
    <location>
        <begin position="34"/>
        <end position="58"/>
    </location>
</feature>
<evidence type="ECO:0000313" key="4">
    <source>
        <dbReference type="Proteomes" id="UP000016743"/>
    </source>
</evidence>
<dbReference type="KEGG" id="lxy:O159_17220"/>
<reference evidence="3 4" key="1">
    <citation type="journal article" date="2013" name="Genome Announc.">
        <title>Complete Genome Sequence of Leifsonia xyli subsp. cynodontis Strain DSM46306, a Gram-Positive Bacterial Pathogen of Grasses.</title>
        <authorList>
            <person name="Monteiro-Vitorello C.B."/>
            <person name="Zerillo M.M."/>
            <person name="Van Sluys M.A."/>
            <person name="Camargo L.E."/>
            <person name="Kitajima J.P."/>
        </authorList>
    </citation>
    <scope>NUCLEOTIDE SEQUENCE [LARGE SCALE GENOMIC DNA]</scope>
    <source>
        <strain evidence="3 4">DSM 46306</strain>
    </source>
</reference>
<dbReference type="RefSeq" id="WP_021755247.1">
    <property type="nucleotide sequence ID" value="NC_022438.1"/>
</dbReference>
<feature type="region of interest" description="Disordered" evidence="1">
    <location>
        <begin position="156"/>
        <end position="183"/>
    </location>
</feature>
<accession>U3P8G7</accession>
<feature type="transmembrane region" description="Helical" evidence="2">
    <location>
        <begin position="70"/>
        <end position="88"/>
    </location>
</feature>
<proteinExistence type="predicted"/>
<dbReference type="eggNOG" id="ENOG5032VCY">
    <property type="taxonomic scope" value="Bacteria"/>
</dbReference>
<keyword evidence="2" id="KW-0812">Transmembrane</keyword>
<keyword evidence="4" id="KW-1185">Reference proteome</keyword>
<evidence type="ECO:0000313" key="3">
    <source>
        <dbReference type="EMBL" id="AGW41764.1"/>
    </source>
</evidence>
<gene>
    <name evidence="3" type="ORF">O159_17220</name>
</gene>
<dbReference type="AlphaFoldDB" id="U3P8G7"/>
<feature type="transmembrane region" description="Helical" evidence="2">
    <location>
        <begin position="100"/>
        <end position="119"/>
    </location>
</feature>
<dbReference type="STRING" id="1389489.O159_17220"/>
<dbReference type="PATRIC" id="fig|1389489.3.peg.1656"/>
<organism evidence="3 4">
    <name type="scientific">Leifsonia xyli subsp. cynodontis DSM 46306</name>
    <dbReference type="NCBI Taxonomy" id="1389489"/>
    <lineage>
        <taxon>Bacteria</taxon>
        <taxon>Bacillati</taxon>
        <taxon>Actinomycetota</taxon>
        <taxon>Actinomycetes</taxon>
        <taxon>Micrococcales</taxon>
        <taxon>Microbacteriaceae</taxon>
        <taxon>Leifsonia</taxon>
    </lineage>
</organism>
<sequence>MEPFLRRLDRIAGGRYAGYTVPAAGREHPRTRRAFAVIGWLLAAELLLGAVAVAVAVALDLNGVSVPFAVWMRSLVVLGMTLTLFYFGWRARKGYYWAYLRLRLFSKIFPIVTLVIAAIPGLYPFWMVTEQIVFSLILIGVADYLDTDHMRSAFPKPARPAATVPSPSRRRGNRGRSESPGAGAAILRAARQRDALGDLSGDAHPLQ</sequence>
<keyword evidence="2" id="KW-1133">Transmembrane helix</keyword>
<dbReference type="EMBL" id="CP006734">
    <property type="protein sequence ID" value="AGW41764.1"/>
    <property type="molecule type" value="Genomic_DNA"/>
</dbReference>
<keyword evidence="2" id="KW-0472">Membrane</keyword>
<evidence type="ECO:0000256" key="2">
    <source>
        <dbReference type="SAM" id="Phobius"/>
    </source>
</evidence>
<dbReference type="Proteomes" id="UP000016743">
    <property type="component" value="Chromosome"/>
</dbReference>
<evidence type="ECO:0000256" key="1">
    <source>
        <dbReference type="SAM" id="MobiDB-lite"/>
    </source>
</evidence>
<name>U3P8G7_LEIXC</name>
<protein>
    <submittedName>
        <fullName evidence="3">Uncharacterized protein</fullName>
    </submittedName>
</protein>